<sequence>MQLIDTNVILRYLLADNETLYERACAIIEPLKQGNADAMITEGVLIECVYVLLKVYNIPRPLIAGKLTDVLSYPGFYQPHYGHYLHALDIFAVHNVDIVDALLFTRSQDEGCEIQSFDKDIQKLIRRPG</sequence>
<accession>A0A656HIJ9</accession>
<protein>
    <recommendedName>
        <fullName evidence="1">PIN domain-containing protein</fullName>
    </recommendedName>
</protein>
<dbReference type="AlphaFoldDB" id="A0A656HIJ9"/>
<evidence type="ECO:0000259" key="1">
    <source>
        <dbReference type="Pfam" id="PF01850"/>
    </source>
</evidence>
<feature type="domain" description="PIN" evidence="1">
    <location>
        <begin position="3"/>
        <end position="124"/>
    </location>
</feature>
<reference evidence="3" key="1">
    <citation type="journal article" date="2011" name="Stand. Genomic Sci.">
        <title>Genome sequence of the filamentous, gliding Thiothrix nivea neotype strain (JP2(T)).</title>
        <authorList>
            <person name="Lapidus A."/>
            <person name="Nolan M."/>
            <person name="Lucas S."/>
            <person name="Glavina Del Rio T."/>
            <person name="Tice H."/>
            <person name="Cheng J.F."/>
            <person name="Tapia R."/>
            <person name="Han C."/>
            <person name="Goodwin L."/>
            <person name="Pitluck S."/>
            <person name="Liolios K."/>
            <person name="Pagani I."/>
            <person name="Ivanova N."/>
            <person name="Huntemann M."/>
            <person name="Mavromatis K."/>
            <person name="Mikhailova N."/>
            <person name="Pati A."/>
            <person name="Chen A."/>
            <person name="Palaniappan K."/>
            <person name="Land M."/>
            <person name="Brambilla E.M."/>
            <person name="Rohde M."/>
            <person name="Abt B."/>
            <person name="Verbarg S."/>
            <person name="Goker M."/>
            <person name="Bristow J."/>
            <person name="Eisen J.A."/>
            <person name="Markowitz V."/>
            <person name="Hugenholtz P."/>
            <person name="Kyrpides N.C."/>
            <person name="Klenk H.P."/>
            <person name="Woyke T."/>
        </authorList>
    </citation>
    <scope>NUCLEOTIDE SEQUENCE [LARGE SCALE GENOMIC DNA]</scope>
    <source>
        <strain evidence="3">ATCC 35100 / DSM 5205 / JP2</strain>
    </source>
</reference>
<dbReference type="OrthoDB" id="32974at2"/>
<dbReference type="InterPro" id="IPR029060">
    <property type="entry name" value="PIN-like_dom_sf"/>
</dbReference>
<dbReference type="InterPro" id="IPR002716">
    <property type="entry name" value="PIN_dom"/>
</dbReference>
<dbReference type="Pfam" id="PF01850">
    <property type="entry name" value="PIN"/>
    <property type="match status" value="1"/>
</dbReference>
<dbReference type="Proteomes" id="UP000005317">
    <property type="component" value="Unassembled WGS sequence"/>
</dbReference>
<evidence type="ECO:0000313" key="3">
    <source>
        <dbReference type="Proteomes" id="UP000005317"/>
    </source>
</evidence>
<keyword evidence="3" id="KW-1185">Reference proteome</keyword>
<proteinExistence type="predicted"/>
<dbReference type="RefSeq" id="WP_002708757.1">
    <property type="nucleotide sequence ID" value="NZ_JH651384.1"/>
</dbReference>
<dbReference type="SUPFAM" id="SSF88723">
    <property type="entry name" value="PIN domain-like"/>
    <property type="match status" value="1"/>
</dbReference>
<name>A0A656HIJ9_THINJ</name>
<dbReference type="EMBL" id="JH651384">
    <property type="protein sequence ID" value="EIJ34835.1"/>
    <property type="molecule type" value="Genomic_DNA"/>
</dbReference>
<evidence type="ECO:0000313" key="2">
    <source>
        <dbReference type="EMBL" id="EIJ34835.1"/>
    </source>
</evidence>
<gene>
    <name evidence="2" type="ORF">Thini_2277</name>
</gene>
<organism evidence="2 3">
    <name type="scientific">Thiothrix nivea (strain ATCC 35100 / DSM 5205 / JP2)</name>
    <dbReference type="NCBI Taxonomy" id="870187"/>
    <lineage>
        <taxon>Bacteria</taxon>
        <taxon>Pseudomonadati</taxon>
        <taxon>Pseudomonadota</taxon>
        <taxon>Gammaproteobacteria</taxon>
        <taxon>Thiotrichales</taxon>
        <taxon>Thiotrichaceae</taxon>
        <taxon>Thiothrix</taxon>
    </lineage>
</organism>
<dbReference type="Gene3D" id="3.40.50.1010">
    <property type="entry name" value="5'-nuclease"/>
    <property type="match status" value="1"/>
</dbReference>